<reference evidence="2" key="2">
    <citation type="submission" date="2025-09" db="UniProtKB">
        <authorList>
            <consortium name="Ensembl"/>
        </authorList>
    </citation>
    <scope>IDENTIFICATION</scope>
</reference>
<organism evidence="2 3">
    <name type="scientific">Apteryx owenii</name>
    <name type="common">Little spotted kiwi</name>
    <dbReference type="NCBI Taxonomy" id="8824"/>
    <lineage>
        <taxon>Eukaryota</taxon>
        <taxon>Metazoa</taxon>
        <taxon>Chordata</taxon>
        <taxon>Craniata</taxon>
        <taxon>Vertebrata</taxon>
        <taxon>Euteleostomi</taxon>
        <taxon>Archelosauria</taxon>
        <taxon>Archosauria</taxon>
        <taxon>Dinosauria</taxon>
        <taxon>Saurischia</taxon>
        <taxon>Theropoda</taxon>
        <taxon>Coelurosauria</taxon>
        <taxon>Aves</taxon>
        <taxon>Palaeognathae</taxon>
        <taxon>Apterygiformes</taxon>
        <taxon>Apterygidae</taxon>
        <taxon>Apteryx</taxon>
    </lineage>
</organism>
<dbReference type="GO" id="GO:0005634">
    <property type="term" value="C:nucleus"/>
    <property type="evidence" value="ECO:0007669"/>
    <property type="project" value="TreeGrafter"/>
</dbReference>
<protein>
    <submittedName>
        <fullName evidence="2">Uncharacterized protein</fullName>
    </submittedName>
</protein>
<dbReference type="GO" id="GO:0007140">
    <property type="term" value="P:male meiotic nuclear division"/>
    <property type="evidence" value="ECO:0007669"/>
    <property type="project" value="InterPro"/>
</dbReference>
<sequence>MLTVYLSPSLLLTETLLAKLQLDYNYIQLYNYNQFSSLLEHLKLSARKDLGKMAHIMRIMKTIEYMKSVWARKGNSALSLLIHQMGDMMLVDLPNSKGGTWESQAPVGSVRLLHSRYLRKCRSPNSFQLREAHGKPAPNGPTYLKDGVCSASGSSWGSLGHSKLSLKKIAQSQSCGSAAALEEIESIPRGSKSSLVFPKGLATPPGAAAEERQEELRKRPWKHQKGDRKCEAESLASEEEM</sequence>
<dbReference type="PANTHER" id="PTHR22380:SF1">
    <property type="entry name" value="TESTIS-EXPRESSED PROTEIN 15"/>
    <property type="match status" value="1"/>
</dbReference>
<dbReference type="PANTHER" id="PTHR22380">
    <property type="entry name" value="TESTIS-EXPRESSED PROTEIN 15"/>
    <property type="match status" value="1"/>
</dbReference>
<dbReference type="AlphaFoldDB" id="A0A8B9P972"/>
<dbReference type="Proteomes" id="UP000694424">
    <property type="component" value="Unplaced"/>
</dbReference>
<reference evidence="2" key="1">
    <citation type="submission" date="2025-08" db="UniProtKB">
        <authorList>
            <consortium name="Ensembl"/>
        </authorList>
    </citation>
    <scope>IDENTIFICATION</scope>
</reference>
<dbReference type="Ensembl" id="ENSAOWT00000008295.1">
    <property type="protein sequence ID" value="ENSAOWP00000007326.1"/>
    <property type="gene ID" value="ENSAOWG00000005029.1"/>
</dbReference>
<evidence type="ECO:0000313" key="2">
    <source>
        <dbReference type="Ensembl" id="ENSAOWP00000007326.1"/>
    </source>
</evidence>
<name>A0A8B9P972_APTOW</name>
<evidence type="ECO:0000256" key="1">
    <source>
        <dbReference type="SAM" id="MobiDB-lite"/>
    </source>
</evidence>
<keyword evidence="3" id="KW-1185">Reference proteome</keyword>
<evidence type="ECO:0000313" key="3">
    <source>
        <dbReference type="Proteomes" id="UP000694424"/>
    </source>
</evidence>
<dbReference type="InterPro" id="IPR026616">
    <property type="entry name" value="TEX15"/>
</dbReference>
<dbReference type="GO" id="GO:0010569">
    <property type="term" value="P:regulation of double-strand break repair via homologous recombination"/>
    <property type="evidence" value="ECO:0007669"/>
    <property type="project" value="InterPro"/>
</dbReference>
<accession>A0A8B9P972</accession>
<feature type="compositionally biased region" description="Basic and acidic residues" evidence="1">
    <location>
        <begin position="209"/>
        <end position="218"/>
    </location>
</feature>
<dbReference type="GO" id="GO:0007130">
    <property type="term" value="P:synaptonemal complex assembly"/>
    <property type="evidence" value="ECO:0007669"/>
    <property type="project" value="TreeGrafter"/>
</dbReference>
<feature type="region of interest" description="Disordered" evidence="1">
    <location>
        <begin position="192"/>
        <end position="241"/>
    </location>
</feature>
<proteinExistence type="predicted"/>